<sequence>MPVDEPIFQIGDRVHLSELGTSRLKKAPAKTGRVVGAGKASKLAFRVLFDGMKTPVSLHQSYLELDNGKP</sequence>
<reference evidence="1 2" key="1">
    <citation type="submission" date="2019-05" db="EMBL/GenBank/DDBJ databases">
        <title>Draft Genome of Bradyrhizobium elkanii strain SEMIA 938, Used in Commercial Inoculants for Lupinus spp. in Brazil.</title>
        <authorList>
            <person name="Hungria M."/>
            <person name="Delamuta J.R.M."/>
            <person name="Ribeiro R.A."/>
            <person name="Nogueira M.A."/>
        </authorList>
    </citation>
    <scope>NUCLEOTIDE SEQUENCE [LARGE SCALE GENOMIC DNA]</scope>
    <source>
        <strain evidence="1 2">Semia 938</strain>
    </source>
</reference>
<evidence type="ECO:0000313" key="1">
    <source>
        <dbReference type="EMBL" id="TKV73674.1"/>
    </source>
</evidence>
<gene>
    <name evidence="1" type="ORF">FDV58_36305</name>
</gene>
<evidence type="ECO:0000313" key="2">
    <source>
        <dbReference type="Proteomes" id="UP000305095"/>
    </source>
</evidence>
<protein>
    <recommendedName>
        <fullName evidence="3">KOW domain-containing protein</fullName>
    </recommendedName>
</protein>
<organism evidence="1 2">
    <name type="scientific">Bradyrhizobium elkanii</name>
    <dbReference type="NCBI Taxonomy" id="29448"/>
    <lineage>
        <taxon>Bacteria</taxon>
        <taxon>Pseudomonadati</taxon>
        <taxon>Pseudomonadota</taxon>
        <taxon>Alphaproteobacteria</taxon>
        <taxon>Hyphomicrobiales</taxon>
        <taxon>Nitrobacteraceae</taxon>
        <taxon>Bradyrhizobium</taxon>
    </lineage>
</organism>
<accession>A0A4U6RH75</accession>
<dbReference type="AlphaFoldDB" id="A0A4U6RH75"/>
<dbReference type="Proteomes" id="UP000305095">
    <property type="component" value="Unassembled WGS sequence"/>
</dbReference>
<dbReference type="RefSeq" id="WP_137483368.1">
    <property type="nucleotide sequence ID" value="NZ_SZZP01000033.1"/>
</dbReference>
<name>A0A4U6RH75_BRAEL</name>
<comment type="caution">
    <text evidence="1">The sequence shown here is derived from an EMBL/GenBank/DDBJ whole genome shotgun (WGS) entry which is preliminary data.</text>
</comment>
<proteinExistence type="predicted"/>
<dbReference type="EMBL" id="SZZP01000033">
    <property type="protein sequence ID" value="TKV73674.1"/>
    <property type="molecule type" value="Genomic_DNA"/>
</dbReference>
<evidence type="ECO:0008006" key="3">
    <source>
        <dbReference type="Google" id="ProtNLM"/>
    </source>
</evidence>